<name>A0A6C0EHH1_9ZZZZ</name>
<dbReference type="EMBL" id="MN738851">
    <property type="protein sequence ID" value="QHT28061.1"/>
    <property type="molecule type" value="Genomic_DNA"/>
</dbReference>
<sequence>MTHAVAEHFAYTCIYFVFVLSKPKFVSTLCIAGNILSSYLLAVFTSEILYHVFY</sequence>
<feature type="transmembrane region" description="Helical" evidence="1">
    <location>
        <begin position="25"/>
        <end position="50"/>
    </location>
</feature>
<keyword evidence="1" id="KW-1133">Transmembrane helix</keyword>
<evidence type="ECO:0000256" key="1">
    <source>
        <dbReference type="SAM" id="Phobius"/>
    </source>
</evidence>
<accession>A0A6C0EHH1</accession>
<proteinExistence type="predicted"/>
<dbReference type="AlphaFoldDB" id="A0A6C0EHH1"/>
<evidence type="ECO:0000313" key="2">
    <source>
        <dbReference type="EMBL" id="QHT28061.1"/>
    </source>
</evidence>
<reference evidence="2" key="1">
    <citation type="journal article" date="2020" name="Nature">
        <title>Giant virus diversity and host interactions through global metagenomics.</title>
        <authorList>
            <person name="Schulz F."/>
            <person name="Roux S."/>
            <person name="Paez-Espino D."/>
            <person name="Jungbluth S."/>
            <person name="Walsh D.A."/>
            <person name="Denef V.J."/>
            <person name="McMahon K.D."/>
            <person name="Konstantinidis K.T."/>
            <person name="Eloe-Fadrosh E.A."/>
            <person name="Kyrpides N.C."/>
            <person name="Woyke T."/>
        </authorList>
    </citation>
    <scope>NUCLEOTIDE SEQUENCE</scope>
    <source>
        <strain evidence="2">GVMAG-M-3300001348-25</strain>
    </source>
</reference>
<keyword evidence="1" id="KW-0472">Membrane</keyword>
<keyword evidence="1" id="KW-0812">Transmembrane</keyword>
<organism evidence="2">
    <name type="scientific">viral metagenome</name>
    <dbReference type="NCBI Taxonomy" id="1070528"/>
    <lineage>
        <taxon>unclassified sequences</taxon>
        <taxon>metagenomes</taxon>
        <taxon>organismal metagenomes</taxon>
    </lineage>
</organism>
<protein>
    <submittedName>
        <fullName evidence="2">Uncharacterized protein</fullName>
    </submittedName>
</protein>